<comment type="caution">
    <text evidence="1">The sequence shown here is derived from an EMBL/GenBank/DDBJ whole genome shotgun (WGS) entry which is preliminary data.</text>
</comment>
<dbReference type="RefSeq" id="WP_141644060.1">
    <property type="nucleotide sequence ID" value="NZ_VIFM01000074.1"/>
</dbReference>
<dbReference type="EMBL" id="VIFM01000074">
    <property type="protein sequence ID" value="TQF14204.1"/>
    <property type="molecule type" value="Genomic_DNA"/>
</dbReference>
<organism evidence="1 2">
    <name type="scientific">Myxococcus llanfairpwllgwyngyllgogerychwyrndrobwllllantysiliogogogochensis</name>
    <dbReference type="NCBI Taxonomy" id="2590453"/>
    <lineage>
        <taxon>Bacteria</taxon>
        <taxon>Pseudomonadati</taxon>
        <taxon>Myxococcota</taxon>
        <taxon>Myxococcia</taxon>
        <taxon>Myxococcales</taxon>
        <taxon>Cystobacterineae</taxon>
        <taxon>Myxococcaceae</taxon>
        <taxon>Myxococcus</taxon>
    </lineage>
</organism>
<evidence type="ECO:0000313" key="1">
    <source>
        <dbReference type="EMBL" id="TQF14204.1"/>
    </source>
</evidence>
<keyword evidence="2" id="KW-1185">Reference proteome</keyword>
<accession>A0A540X0F0</accession>
<proteinExistence type="predicted"/>
<sequence>MTSLNLYSIAYDLNGEQTRVKDALKAVGFRATADGNLGHATPLPDTLLFFEAKSEDAVEAAFDGAIRAAFLSPPIVTKIAIMKLAAPPVVKARDEIPLRDFVRALIESKG</sequence>
<reference evidence="1 2" key="1">
    <citation type="submission" date="2019-06" db="EMBL/GenBank/DDBJ databases">
        <authorList>
            <person name="Livingstone P."/>
            <person name="Whitworth D."/>
        </authorList>
    </citation>
    <scope>NUCLEOTIDE SEQUENCE [LARGE SCALE GENOMIC DNA]</scope>
    <source>
        <strain evidence="1 2">AM401</strain>
    </source>
</reference>
<gene>
    <name evidence="1" type="ORF">FJV41_19740</name>
</gene>
<evidence type="ECO:0000313" key="2">
    <source>
        <dbReference type="Proteomes" id="UP000315369"/>
    </source>
</evidence>
<name>A0A540X0F0_9BACT</name>
<protein>
    <submittedName>
        <fullName evidence="1">Uncharacterized protein</fullName>
    </submittedName>
</protein>
<dbReference type="AlphaFoldDB" id="A0A540X0F0"/>
<dbReference type="Proteomes" id="UP000315369">
    <property type="component" value="Unassembled WGS sequence"/>
</dbReference>